<dbReference type="Proteomes" id="UP001497516">
    <property type="component" value="Chromosome 2"/>
</dbReference>
<dbReference type="Pfam" id="PF03159">
    <property type="entry name" value="XRN_N"/>
    <property type="match status" value="1"/>
</dbReference>
<dbReference type="Gene3D" id="3.40.50.12390">
    <property type="match status" value="2"/>
</dbReference>
<dbReference type="PANTHER" id="PTHR12341">
    <property type="entry name" value="5'-&gt;3' EXORIBONUCLEASE"/>
    <property type="match status" value="1"/>
</dbReference>
<dbReference type="FunFam" id="1.25.40.1050:FF:000002">
    <property type="entry name" value="5'-3' exoribonuclease"/>
    <property type="match status" value="1"/>
</dbReference>
<evidence type="ECO:0000259" key="9">
    <source>
        <dbReference type="Pfam" id="PF17846"/>
    </source>
</evidence>
<accession>A0AAV2D4Q4</accession>
<dbReference type="EC" id="3.1.13.-" evidence="6"/>
<keyword evidence="4 6" id="KW-0378">Hydrolase</keyword>
<keyword evidence="3 6" id="KW-0540">Nuclease</keyword>
<keyword evidence="11" id="KW-1185">Reference proteome</keyword>
<dbReference type="InterPro" id="IPR004859">
    <property type="entry name" value="Xrn1_N"/>
</dbReference>
<feature type="domain" description="Xrn1 N-terminal" evidence="8">
    <location>
        <begin position="1"/>
        <end position="255"/>
    </location>
</feature>
<keyword evidence="5 6" id="KW-0269">Exonuclease</keyword>
<keyword evidence="2 6" id="KW-0507">mRNA processing</keyword>
<protein>
    <recommendedName>
        <fullName evidence="6">5'-3' exoribonuclease</fullName>
        <ecNumber evidence="6">3.1.13.-</ecNumber>
    </recommendedName>
</protein>
<organism evidence="10 11">
    <name type="scientific">Linum trigynum</name>
    <dbReference type="NCBI Taxonomy" id="586398"/>
    <lineage>
        <taxon>Eukaryota</taxon>
        <taxon>Viridiplantae</taxon>
        <taxon>Streptophyta</taxon>
        <taxon>Embryophyta</taxon>
        <taxon>Tracheophyta</taxon>
        <taxon>Spermatophyta</taxon>
        <taxon>Magnoliopsida</taxon>
        <taxon>eudicotyledons</taxon>
        <taxon>Gunneridae</taxon>
        <taxon>Pentapetalae</taxon>
        <taxon>rosids</taxon>
        <taxon>fabids</taxon>
        <taxon>Malpighiales</taxon>
        <taxon>Linaceae</taxon>
        <taxon>Linum</taxon>
    </lineage>
</organism>
<dbReference type="Gene3D" id="1.25.40.1050">
    <property type="match status" value="1"/>
</dbReference>
<feature type="compositionally biased region" description="Polar residues" evidence="7">
    <location>
        <begin position="852"/>
        <end position="866"/>
    </location>
</feature>
<dbReference type="InterPro" id="IPR041412">
    <property type="entry name" value="Xrn1_helical"/>
</dbReference>
<dbReference type="AlphaFoldDB" id="A0AAV2D4Q4"/>
<feature type="compositionally biased region" description="Polar residues" evidence="7">
    <location>
        <begin position="883"/>
        <end position="896"/>
    </location>
</feature>
<dbReference type="CDD" id="cd18673">
    <property type="entry name" value="PIN_XRN1-2-like"/>
    <property type="match status" value="1"/>
</dbReference>
<dbReference type="GO" id="GO:0003723">
    <property type="term" value="F:RNA binding"/>
    <property type="evidence" value="ECO:0007669"/>
    <property type="project" value="TreeGrafter"/>
</dbReference>
<evidence type="ECO:0000256" key="1">
    <source>
        <dbReference type="ARBA" id="ARBA00006994"/>
    </source>
</evidence>
<dbReference type="GO" id="GO:0005634">
    <property type="term" value="C:nucleus"/>
    <property type="evidence" value="ECO:0007669"/>
    <property type="project" value="InterPro"/>
</dbReference>
<feature type="compositionally biased region" description="Polar residues" evidence="7">
    <location>
        <begin position="805"/>
        <end position="818"/>
    </location>
</feature>
<evidence type="ECO:0000256" key="6">
    <source>
        <dbReference type="PIRNR" id="PIRNR037239"/>
    </source>
</evidence>
<name>A0AAV2D4Q4_9ROSI</name>
<evidence type="ECO:0000256" key="3">
    <source>
        <dbReference type="ARBA" id="ARBA00022722"/>
    </source>
</evidence>
<feature type="region of interest" description="Disordered" evidence="7">
    <location>
        <begin position="909"/>
        <end position="965"/>
    </location>
</feature>
<dbReference type="InterPro" id="IPR017151">
    <property type="entry name" value="Xrn2/3/4"/>
</dbReference>
<dbReference type="GO" id="GO:0000956">
    <property type="term" value="P:nuclear-transcribed mRNA catabolic process"/>
    <property type="evidence" value="ECO:0007669"/>
    <property type="project" value="TreeGrafter"/>
</dbReference>
<dbReference type="Pfam" id="PF17846">
    <property type="entry name" value="XRN_M"/>
    <property type="match status" value="1"/>
</dbReference>
<dbReference type="PANTHER" id="PTHR12341:SF62">
    <property type="entry name" value="5'-3' EXORIBONUCLEASE 3-LIKE"/>
    <property type="match status" value="1"/>
</dbReference>
<feature type="compositionally biased region" description="Low complexity" evidence="7">
    <location>
        <begin position="939"/>
        <end position="954"/>
    </location>
</feature>
<dbReference type="GO" id="GO:0004534">
    <property type="term" value="F:5'-3' RNA exonuclease activity"/>
    <property type="evidence" value="ECO:0007669"/>
    <property type="project" value="UniProtKB-UniRule"/>
</dbReference>
<gene>
    <name evidence="10" type="ORF">LTRI10_LOCUS11065</name>
</gene>
<dbReference type="GO" id="GO:0006397">
    <property type="term" value="P:mRNA processing"/>
    <property type="evidence" value="ECO:0007669"/>
    <property type="project" value="UniProtKB-UniRule"/>
</dbReference>
<evidence type="ECO:0000256" key="7">
    <source>
        <dbReference type="SAM" id="MobiDB-lite"/>
    </source>
</evidence>
<feature type="domain" description="Xrn1 helical" evidence="9">
    <location>
        <begin position="337"/>
        <end position="769"/>
    </location>
</feature>
<comment type="function">
    <text evidence="6">Possesses 5'-&gt;3' exoribonuclease activity. Acts as an endogenous post-transcriptional gene silencing (PTGS) suppressor.</text>
</comment>
<evidence type="ECO:0000313" key="10">
    <source>
        <dbReference type="EMBL" id="CAL1367349.1"/>
    </source>
</evidence>
<dbReference type="EMBL" id="OZ034815">
    <property type="protein sequence ID" value="CAL1367349.1"/>
    <property type="molecule type" value="Genomic_DNA"/>
</dbReference>
<dbReference type="PIRSF" id="PIRSF037239">
    <property type="entry name" value="Exonuclease_Xrn2"/>
    <property type="match status" value="1"/>
</dbReference>
<sequence>MGVPSFYRWLVGRYPNIVVKALPPPDQEIAPTSSNLLLPNPNGFEFENLYLDMNGIIHPCFHPEDPSNPIQPTTFDQVYNAVFDYIDHLFSIVRPRKLLFMAVDGVGPRAKMNQQRARRYRSAKDNEIAEEEEECLRKQFETEGKQILPKTESELSDSNIITPGTEFMFELSKKLQHYVNLRMETSPGWKDIKVVLSDASVPGEGEHKIMSFIREQRCMPDYNPNTRHCLYGLDADLIILALATHEVHFSILRENVAVQEEQPVCFSALMSSLSTVETKSFKSRGWFKDVKVEQEKPLAKKPASSVRKTYQFLHVWILRQYLEIDMRISDPPEKFEFDVDRAIDDFVFICSFGGNDFLPRMPTLEIHEGALDLLMTVYKEHFKSIGGYLVDMEKVQETKNVFIKLKRVEKFILEVGKYEDKIFKKRSELRDRKMRQVAAYVAVENEDGNTDSSLEIAKDPSSSSIGSLPVSEDQILKNTREFKERLRSCLRKKADNFRNGDLVNDKVNFGADGWKKRYYQEKFSAETPSEIEVTRKDAVQKYTEGLLWVLQYYYCRVPSWNWYYPYHYGPFASDLKGLSQVKVKFHKGSPFKPFEQLMAVLPPRSSTALPKAYRNLMTDEKSNIISLFPTDFAVDMQGKRFSWQGICKLPFVDERLLLAELHKVDKDLQGHETERNKQKTDRLFIRRSGLPEDQLASFVSTMEKGIFSKMDIASCGIGGFVSLDQEIWSSIIDRTVLCLLLESTKEIKHIPRPLAGTSFPDKTITEADIVAAQLWHEIPVSRYTTNHRNRNWSRSSNVGEPHNDNALSSKTSFRSNANAVRFTANPSPRPILKPAGPSSTGFSNGRGRGRISSLQPDQETGSQVSAQPKLHEGEGSSYRFRPQNYNPTNPWKQQPWQLNSTSKDHLRYQQVTGRGQWSSTSSSSSAGNDHYPSLAQRYGRVVGNSNNGPRGSSSATRWRAREQSS</sequence>
<evidence type="ECO:0000259" key="8">
    <source>
        <dbReference type="Pfam" id="PF03159"/>
    </source>
</evidence>
<evidence type="ECO:0000256" key="4">
    <source>
        <dbReference type="ARBA" id="ARBA00022801"/>
    </source>
</evidence>
<proteinExistence type="inferred from homology"/>
<dbReference type="InterPro" id="IPR027073">
    <property type="entry name" value="5_3_exoribonuclease"/>
</dbReference>
<comment type="similarity">
    <text evidence="1 6">Belongs to the 5'-3' exonuclease family. XRN2/RAT1 subfamily.</text>
</comment>
<evidence type="ECO:0000256" key="2">
    <source>
        <dbReference type="ARBA" id="ARBA00022664"/>
    </source>
</evidence>
<evidence type="ECO:0000313" key="11">
    <source>
        <dbReference type="Proteomes" id="UP001497516"/>
    </source>
</evidence>
<feature type="region of interest" description="Disordered" evidence="7">
    <location>
        <begin position="788"/>
        <end position="896"/>
    </location>
</feature>
<reference evidence="10 11" key="1">
    <citation type="submission" date="2024-04" db="EMBL/GenBank/DDBJ databases">
        <authorList>
            <person name="Fracassetti M."/>
        </authorList>
    </citation>
    <scope>NUCLEOTIDE SEQUENCE [LARGE SCALE GENOMIC DNA]</scope>
</reference>
<evidence type="ECO:0000256" key="5">
    <source>
        <dbReference type="ARBA" id="ARBA00022839"/>
    </source>
</evidence>